<dbReference type="Pfam" id="PF06240">
    <property type="entry name" value="COXG"/>
    <property type="match status" value="1"/>
</dbReference>
<accession>A0A0X3U519</accession>
<dbReference type="InterPro" id="IPR023393">
    <property type="entry name" value="START-like_dom_sf"/>
</dbReference>
<dbReference type="OrthoDB" id="9808623at2"/>
<evidence type="ECO:0008006" key="4">
    <source>
        <dbReference type="Google" id="ProtNLM"/>
    </source>
</evidence>
<evidence type="ECO:0000313" key="3">
    <source>
        <dbReference type="Proteomes" id="UP000053791"/>
    </source>
</evidence>
<dbReference type="STRING" id="1685379.AVO45_18680"/>
<dbReference type="Gene3D" id="3.30.530.20">
    <property type="match status" value="1"/>
</dbReference>
<sequence>MELELTHTFDTTPEQLWEVLLNPHLMAACVPGMQSVEVLSDTEYRATIKVKIAFINAKFDIYTHITETEPPKRLRCEAKGEDNSVGSAVESVAEMTLNKIDHGQTELRVTTKTTIFGRLGTLGLNPMRTKAKSMWKQFCTELAAVLAGEKTVEAPSPSDAKQPPEKVGKIDVQSATDGAATASRPPSEPDTESRGILGRLRRKWSGGENETHLEFRQGDAVIVLHCPASQTQTCLDWLDQQLARQQSAQ</sequence>
<dbReference type="PANTHER" id="PTHR38588:SF1">
    <property type="entry name" value="BLL0334 PROTEIN"/>
    <property type="match status" value="1"/>
</dbReference>
<evidence type="ECO:0000313" key="2">
    <source>
        <dbReference type="EMBL" id="KUJ83203.1"/>
    </source>
</evidence>
<dbReference type="AlphaFoldDB" id="A0A0X3U519"/>
<evidence type="ECO:0000256" key="1">
    <source>
        <dbReference type="SAM" id="MobiDB-lite"/>
    </source>
</evidence>
<reference evidence="2 3" key="1">
    <citation type="submission" date="2015-12" db="EMBL/GenBank/DDBJ databases">
        <authorList>
            <person name="Shamseldin A."/>
            <person name="Moawad H."/>
            <person name="Abd El-Rahim W.M."/>
            <person name="Sadowsky M.J."/>
        </authorList>
    </citation>
    <scope>NUCLEOTIDE SEQUENCE [LARGE SCALE GENOMIC DNA]</scope>
    <source>
        <strain evidence="2 3">ZGT118</strain>
    </source>
</reference>
<dbReference type="InterPro" id="IPR010419">
    <property type="entry name" value="CO_DH_gsu"/>
</dbReference>
<name>A0A0X3U519_9RHOB</name>
<protein>
    <recommendedName>
        <fullName evidence="4">Carbon monoxide dehydrogenase</fullName>
    </recommendedName>
</protein>
<proteinExistence type="predicted"/>
<dbReference type="EMBL" id="LQBQ01000007">
    <property type="protein sequence ID" value="KUJ83203.1"/>
    <property type="molecule type" value="Genomic_DNA"/>
</dbReference>
<comment type="caution">
    <text evidence="2">The sequence shown here is derived from an EMBL/GenBank/DDBJ whole genome shotgun (WGS) entry which is preliminary data.</text>
</comment>
<dbReference type="SUPFAM" id="SSF55961">
    <property type="entry name" value="Bet v1-like"/>
    <property type="match status" value="1"/>
</dbReference>
<organism evidence="2 3">
    <name type="scientific">Ruegeria marisrubri</name>
    <dbReference type="NCBI Taxonomy" id="1685379"/>
    <lineage>
        <taxon>Bacteria</taxon>
        <taxon>Pseudomonadati</taxon>
        <taxon>Pseudomonadota</taxon>
        <taxon>Alphaproteobacteria</taxon>
        <taxon>Rhodobacterales</taxon>
        <taxon>Roseobacteraceae</taxon>
        <taxon>Ruegeria</taxon>
    </lineage>
</organism>
<keyword evidence="3" id="KW-1185">Reference proteome</keyword>
<gene>
    <name evidence="2" type="ORF">AVO45_18680</name>
</gene>
<dbReference type="PANTHER" id="PTHR38588">
    <property type="entry name" value="BLL0334 PROTEIN"/>
    <property type="match status" value="1"/>
</dbReference>
<dbReference type="Proteomes" id="UP000053791">
    <property type="component" value="Unassembled WGS sequence"/>
</dbReference>
<dbReference type="RefSeq" id="WP_068345257.1">
    <property type="nucleotide sequence ID" value="NZ_LQBQ01000007.1"/>
</dbReference>
<feature type="region of interest" description="Disordered" evidence="1">
    <location>
        <begin position="174"/>
        <end position="203"/>
    </location>
</feature>